<dbReference type="PANTHER" id="PTHR31826">
    <property type="entry name" value="NICALIN"/>
    <property type="match status" value="1"/>
</dbReference>
<keyword evidence="8" id="KW-0325">Glycoprotein</keyword>
<reference evidence="12 13" key="1">
    <citation type="submission" date="2015-12" db="EMBL/GenBank/DDBJ databases">
        <title>Draft genome of the nematode, Onchocerca flexuosa.</title>
        <authorList>
            <person name="Mitreva M."/>
        </authorList>
    </citation>
    <scope>NUCLEOTIDE SEQUENCE [LARGE SCALE GENOMIC DNA]</scope>
    <source>
        <strain evidence="12">Red Deer</strain>
    </source>
</reference>
<keyword evidence="7 10" id="KW-0472">Membrane</keyword>
<keyword evidence="13" id="KW-1185">Reference proteome</keyword>
<dbReference type="InterPro" id="IPR016574">
    <property type="entry name" value="Nicalin"/>
</dbReference>
<evidence type="ECO:0000256" key="3">
    <source>
        <dbReference type="ARBA" id="ARBA00022692"/>
    </source>
</evidence>
<evidence type="ECO:0000256" key="6">
    <source>
        <dbReference type="ARBA" id="ARBA00022989"/>
    </source>
</evidence>
<dbReference type="SUPFAM" id="SSF53187">
    <property type="entry name" value="Zn-dependent exopeptidases"/>
    <property type="match status" value="1"/>
</dbReference>
<feature type="domain" description="Peptidase M28" evidence="11">
    <location>
        <begin position="211"/>
        <end position="264"/>
    </location>
</feature>
<evidence type="ECO:0000256" key="8">
    <source>
        <dbReference type="ARBA" id="ARBA00023180"/>
    </source>
</evidence>
<dbReference type="GO" id="GO:0009966">
    <property type="term" value="P:regulation of signal transduction"/>
    <property type="evidence" value="ECO:0007669"/>
    <property type="project" value="InterPro"/>
</dbReference>
<evidence type="ECO:0000256" key="2">
    <source>
        <dbReference type="ARBA" id="ARBA00007717"/>
    </source>
</evidence>
<evidence type="ECO:0000256" key="9">
    <source>
        <dbReference type="ARBA" id="ARBA00034873"/>
    </source>
</evidence>
<keyword evidence="3 10" id="KW-0812">Transmembrane</keyword>
<accession>A0A238BN87</accession>
<dbReference type="OrthoDB" id="5913609at2759"/>
<keyword evidence="4" id="KW-0732">Signal</keyword>
<protein>
    <recommendedName>
        <fullName evidence="9">BOS complex subunit NCLN</fullName>
    </recommendedName>
</protein>
<evidence type="ECO:0000256" key="10">
    <source>
        <dbReference type="SAM" id="Phobius"/>
    </source>
</evidence>
<evidence type="ECO:0000256" key="7">
    <source>
        <dbReference type="ARBA" id="ARBA00023136"/>
    </source>
</evidence>
<dbReference type="Proteomes" id="UP000242913">
    <property type="component" value="Unassembled WGS sequence"/>
</dbReference>
<comment type="similarity">
    <text evidence="2">Belongs to the nicastrin family.</text>
</comment>
<evidence type="ECO:0000256" key="4">
    <source>
        <dbReference type="ARBA" id="ARBA00022729"/>
    </source>
</evidence>
<proteinExistence type="inferred from homology"/>
<feature type="transmembrane region" description="Helical" evidence="10">
    <location>
        <begin position="328"/>
        <end position="349"/>
    </location>
</feature>
<gene>
    <name evidence="12" type="ORF">X798_06283</name>
</gene>
<evidence type="ECO:0000313" key="12">
    <source>
        <dbReference type="EMBL" id="OZC06713.1"/>
    </source>
</evidence>
<dbReference type="EMBL" id="KZ270070">
    <property type="protein sequence ID" value="OZC06713.1"/>
    <property type="molecule type" value="Genomic_DNA"/>
</dbReference>
<dbReference type="AlphaFoldDB" id="A0A238BN87"/>
<dbReference type="Pfam" id="PF04389">
    <property type="entry name" value="Peptidase_M28"/>
    <property type="match status" value="1"/>
</dbReference>
<keyword evidence="6 10" id="KW-1133">Transmembrane helix</keyword>
<dbReference type="InterPro" id="IPR007484">
    <property type="entry name" value="Peptidase_M28"/>
</dbReference>
<sequence>MRCALWCLPGPWCVTRKMLDEFLDELRNPVVFIYVSMLLTWCVSSSSQFGDSVELEFKAYRLQQYDIVGTSHGSRSWQVMYEAVSLDSNVLRRCLVVNWRDLLGRDLQVLFNQAFGAAIIVLPANLDTLTPSTKTKLASLEKSLLYLNTNVAVYVVQQQPELQLLVTEIATFSKRSPTAVQQLLGAISANIFQFSSTTSVSNNVVIPKSANVIGHLWSTDRNSPFVVVVAHYDSHSAIPGLAVGADANGSGVAALLELLAIFSRFYGSQFGSKSRSLAANSEWLVANLRDTVVRYTSGQTVVEPVSLADVSLYGVLEDRLTAHRAKPAIFELLLATVIALYLSALYFVAPMLQTSTEAALVKLKKL</sequence>
<name>A0A238BN87_9BILA</name>
<dbReference type="GO" id="GO:0005789">
    <property type="term" value="C:endoplasmic reticulum membrane"/>
    <property type="evidence" value="ECO:0007669"/>
    <property type="project" value="UniProtKB-SubCell"/>
</dbReference>
<comment type="subcellular location">
    <subcellularLocation>
        <location evidence="1">Endoplasmic reticulum membrane</location>
        <topology evidence="1">Single-pass membrane protein</topology>
    </subcellularLocation>
</comment>
<keyword evidence="5" id="KW-0256">Endoplasmic reticulum</keyword>
<dbReference type="Gene3D" id="3.40.630.10">
    <property type="entry name" value="Zn peptidases"/>
    <property type="match status" value="1"/>
</dbReference>
<evidence type="ECO:0000313" key="13">
    <source>
        <dbReference type="Proteomes" id="UP000242913"/>
    </source>
</evidence>
<organism evidence="12 13">
    <name type="scientific">Onchocerca flexuosa</name>
    <dbReference type="NCBI Taxonomy" id="387005"/>
    <lineage>
        <taxon>Eukaryota</taxon>
        <taxon>Metazoa</taxon>
        <taxon>Ecdysozoa</taxon>
        <taxon>Nematoda</taxon>
        <taxon>Chromadorea</taxon>
        <taxon>Rhabditida</taxon>
        <taxon>Spirurina</taxon>
        <taxon>Spiruromorpha</taxon>
        <taxon>Filarioidea</taxon>
        <taxon>Onchocercidae</taxon>
        <taxon>Onchocerca</taxon>
    </lineage>
</organism>
<evidence type="ECO:0000259" key="11">
    <source>
        <dbReference type="Pfam" id="PF04389"/>
    </source>
</evidence>
<evidence type="ECO:0000256" key="5">
    <source>
        <dbReference type="ARBA" id="ARBA00022824"/>
    </source>
</evidence>
<evidence type="ECO:0000256" key="1">
    <source>
        <dbReference type="ARBA" id="ARBA00004389"/>
    </source>
</evidence>